<proteinExistence type="predicted"/>
<dbReference type="AlphaFoldDB" id="A0A4U5MLV2"/>
<feature type="transmembrane region" description="Helical" evidence="1">
    <location>
        <begin position="125"/>
        <end position="149"/>
    </location>
</feature>
<evidence type="ECO:0000313" key="3">
    <source>
        <dbReference type="Proteomes" id="UP000298663"/>
    </source>
</evidence>
<keyword evidence="1" id="KW-0472">Membrane</keyword>
<reference evidence="2 3" key="2">
    <citation type="journal article" date="2019" name="G3 (Bethesda)">
        <title>Hybrid Assembly of the Genome of the Entomopathogenic Nematode Steinernema carpocapsae Identifies the X-Chromosome.</title>
        <authorList>
            <person name="Serra L."/>
            <person name="Macchietto M."/>
            <person name="Macias-Munoz A."/>
            <person name="McGill C.J."/>
            <person name="Rodriguez I.M."/>
            <person name="Rodriguez B."/>
            <person name="Murad R."/>
            <person name="Mortazavi A."/>
        </authorList>
    </citation>
    <scope>NUCLEOTIDE SEQUENCE [LARGE SCALE GENOMIC DNA]</scope>
    <source>
        <strain evidence="2 3">ALL</strain>
    </source>
</reference>
<protein>
    <submittedName>
        <fullName evidence="2">Uncharacterized protein</fullName>
    </submittedName>
</protein>
<feature type="transmembrane region" description="Helical" evidence="1">
    <location>
        <begin position="75"/>
        <end position="95"/>
    </location>
</feature>
<dbReference type="Proteomes" id="UP000298663">
    <property type="component" value="Unassembled WGS sequence"/>
</dbReference>
<sequence length="169" mass="18837">MKLYKLSKIEKLAFWMCCLATLTSVTLVIYFAFTNNFTWPMRRGQLLMNSAMVVASVSASCAIGNQRSNMAVYPFYIGNIGALISGIIFTLYAYLSSKDLKNYIKMMYEGAADTESYVNKSEIPAALAFIAVIFFVLPVIYTTVLSAYFCRSKNECTTIGDELGVHITL</sequence>
<keyword evidence="1" id="KW-1133">Transmembrane helix</keyword>
<keyword evidence="3" id="KW-1185">Reference proteome</keyword>
<gene>
    <name evidence="2" type="ORF">L596_022193</name>
</gene>
<organism evidence="2 3">
    <name type="scientific">Steinernema carpocapsae</name>
    <name type="common">Entomopathogenic nematode</name>
    <dbReference type="NCBI Taxonomy" id="34508"/>
    <lineage>
        <taxon>Eukaryota</taxon>
        <taxon>Metazoa</taxon>
        <taxon>Ecdysozoa</taxon>
        <taxon>Nematoda</taxon>
        <taxon>Chromadorea</taxon>
        <taxon>Rhabditida</taxon>
        <taxon>Tylenchina</taxon>
        <taxon>Panagrolaimomorpha</taxon>
        <taxon>Strongyloidoidea</taxon>
        <taxon>Steinernematidae</taxon>
        <taxon>Steinernema</taxon>
    </lineage>
</organism>
<dbReference type="EMBL" id="AZBU02000007">
    <property type="protein sequence ID" value="TKR70133.1"/>
    <property type="molecule type" value="Genomic_DNA"/>
</dbReference>
<feature type="transmembrane region" description="Helical" evidence="1">
    <location>
        <begin position="12"/>
        <end position="33"/>
    </location>
</feature>
<feature type="transmembrane region" description="Helical" evidence="1">
    <location>
        <begin position="45"/>
        <end position="63"/>
    </location>
</feature>
<reference evidence="2 3" key="1">
    <citation type="journal article" date="2015" name="Genome Biol.">
        <title>Comparative genomics of Steinernema reveals deeply conserved gene regulatory networks.</title>
        <authorList>
            <person name="Dillman A.R."/>
            <person name="Macchietto M."/>
            <person name="Porter C.F."/>
            <person name="Rogers A."/>
            <person name="Williams B."/>
            <person name="Antoshechkin I."/>
            <person name="Lee M.M."/>
            <person name="Goodwin Z."/>
            <person name="Lu X."/>
            <person name="Lewis E.E."/>
            <person name="Goodrich-Blair H."/>
            <person name="Stock S.P."/>
            <person name="Adams B.J."/>
            <person name="Sternberg P.W."/>
            <person name="Mortazavi A."/>
        </authorList>
    </citation>
    <scope>NUCLEOTIDE SEQUENCE [LARGE SCALE GENOMIC DNA]</scope>
    <source>
        <strain evidence="2 3">ALL</strain>
    </source>
</reference>
<keyword evidence="1" id="KW-0812">Transmembrane</keyword>
<evidence type="ECO:0000313" key="2">
    <source>
        <dbReference type="EMBL" id="TKR70133.1"/>
    </source>
</evidence>
<name>A0A4U5MLV2_STECR</name>
<accession>A0A4U5MLV2</accession>
<evidence type="ECO:0000256" key="1">
    <source>
        <dbReference type="SAM" id="Phobius"/>
    </source>
</evidence>
<comment type="caution">
    <text evidence="2">The sequence shown here is derived from an EMBL/GenBank/DDBJ whole genome shotgun (WGS) entry which is preliminary data.</text>
</comment>